<feature type="transmembrane region" description="Helical" evidence="8">
    <location>
        <begin position="6"/>
        <end position="27"/>
    </location>
</feature>
<sequence>MEMLNFFSAYAKLAPLYLFVIIGLIAGKMKVERHSIGSLLIFLITPITFFNIGINTSSQSHYLFLPILSFLLSVALCFLYLFISSKIWKDKIKNLLAFAAGASNNGYFGLPVVMVFFDQEVVGIYMLTIIGIAIYEYTIGAYVMARGNYSIKQSLNKVLKLPMVHAFILGLALNKLNFKVPPVMKSFFENTQGCYIVLGLMLIGISLSNLARLKIDWKFVWVLLSARFIVSPVITGILVFLDLKFWNFYSKEVNYAMLILSFMPPAVNTVVFATIHNNSYEEAAVSVILGIIMAMIIIPLLLF</sequence>
<proteinExistence type="inferred from homology"/>
<feature type="transmembrane region" description="Helical" evidence="8">
    <location>
        <begin position="62"/>
        <end position="83"/>
    </location>
</feature>
<protein>
    <submittedName>
        <fullName evidence="9">Putative permease</fullName>
    </submittedName>
</protein>
<dbReference type="Proteomes" id="UP000837675">
    <property type="component" value="Unassembled WGS sequence"/>
</dbReference>
<dbReference type="Gene3D" id="1.20.1530.20">
    <property type="match status" value="1"/>
</dbReference>
<evidence type="ECO:0000256" key="5">
    <source>
        <dbReference type="ARBA" id="ARBA00022692"/>
    </source>
</evidence>
<feature type="transmembrane region" description="Helical" evidence="8">
    <location>
        <begin position="95"/>
        <end position="117"/>
    </location>
</feature>
<keyword evidence="4" id="KW-1003">Cell membrane</keyword>
<dbReference type="InterPro" id="IPR004776">
    <property type="entry name" value="Mem_transp_PIN-like"/>
</dbReference>
<dbReference type="GO" id="GO:0005886">
    <property type="term" value="C:plasma membrane"/>
    <property type="evidence" value="ECO:0007669"/>
    <property type="project" value="UniProtKB-SubCell"/>
</dbReference>
<dbReference type="PANTHER" id="PTHR36838:SF3">
    <property type="entry name" value="TRANSPORTER AUXIN EFFLUX CARRIER EC FAMILY"/>
    <property type="match status" value="1"/>
</dbReference>
<keyword evidence="5 8" id="KW-0812">Transmembrane</keyword>
<feature type="transmembrane region" description="Helical" evidence="8">
    <location>
        <begin position="253"/>
        <end position="276"/>
    </location>
</feature>
<comment type="similarity">
    <text evidence="2">Belongs to the auxin efflux carrier (TC 2.A.69) family.</text>
</comment>
<keyword evidence="3" id="KW-0813">Transport</keyword>
<dbReference type="AlphaFoldDB" id="A0A8S4C1F0"/>
<evidence type="ECO:0000256" key="6">
    <source>
        <dbReference type="ARBA" id="ARBA00022989"/>
    </source>
</evidence>
<feature type="transmembrane region" description="Helical" evidence="8">
    <location>
        <begin position="283"/>
        <end position="302"/>
    </location>
</feature>
<evidence type="ECO:0000256" key="7">
    <source>
        <dbReference type="ARBA" id="ARBA00023136"/>
    </source>
</evidence>
<evidence type="ECO:0000256" key="3">
    <source>
        <dbReference type="ARBA" id="ARBA00022448"/>
    </source>
</evidence>
<dbReference type="InterPro" id="IPR038770">
    <property type="entry name" value="Na+/solute_symporter_sf"/>
</dbReference>
<keyword evidence="6 8" id="KW-1133">Transmembrane helix</keyword>
<evidence type="ECO:0000256" key="4">
    <source>
        <dbReference type="ARBA" id="ARBA00022475"/>
    </source>
</evidence>
<feature type="transmembrane region" description="Helical" evidence="8">
    <location>
        <begin position="219"/>
        <end position="241"/>
    </location>
</feature>
<feature type="transmembrane region" description="Helical" evidence="8">
    <location>
        <begin position="123"/>
        <end position="145"/>
    </location>
</feature>
<dbReference type="Pfam" id="PF03547">
    <property type="entry name" value="Mem_trans"/>
    <property type="match status" value="1"/>
</dbReference>
<keyword evidence="10" id="KW-1185">Reference proteome</keyword>
<feature type="transmembrane region" description="Helical" evidence="8">
    <location>
        <begin position="193"/>
        <end position="212"/>
    </location>
</feature>
<accession>A0A8S4C1F0</accession>
<comment type="caution">
    <text evidence="9">The sequence shown here is derived from an EMBL/GenBank/DDBJ whole genome shotgun (WGS) entry which is preliminary data.</text>
</comment>
<gene>
    <name evidence="9" type="ORF">MHYMCMPASI_00398</name>
</gene>
<keyword evidence="7 8" id="KW-0472">Membrane</keyword>
<evidence type="ECO:0000256" key="2">
    <source>
        <dbReference type="ARBA" id="ARBA00010145"/>
    </source>
</evidence>
<evidence type="ECO:0000256" key="8">
    <source>
        <dbReference type="SAM" id="Phobius"/>
    </source>
</evidence>
<reference evidence="9" key="1">
    <citation type="submission" date="2021-06" db="EMBL/GenBank/DDBJ databases">
        <authorList>
            <person name="Nardi T."/>
            <person name="Nardi T."/>
        </authorList>
    </citation>
    <scope>NUCLEOTIDE SEQUENCE</scope>
</reference>
<organism evidence="9 10">
    <name type="scientific">Hyalomma marginatum</name>
    <dbReference type="NCBI Taxonomy" id="34627"/>
    <lineage>
        <taxon>Eukaryota</taxon>
        <taxon>Metazoa</taxon>
        <taxon>Ecdysozoa</taxon>
        <taxon>Arthropoda</taxon>
        <taxon>Chelicerata</taxon>
        <taxon>Arachnida</taxon>
        <taxon>Acari</taxon>
        <taxon>Parasitiformes</taxon>
        <taxon>Ixodida</taxon>
        <taxon>Ixodoidea</taxon>
        <taxon>Ixodidae</taxon>
        <taxon>Hyalomminae</taxon>
        <taxon>Hyalomma</taxon>
    </lineage>
</organism>
<evidence type="ECO:0000256" key="1">
    <source>
        <dbReference type="ARBA" id="ARBA00004651"/>
    </source>
</evidence>
<dbReference type="EMBL" id="CAJVAF010000159">
    <property type="protein sequence ID" value="CAG7591134.1"/>
    <property type="molecule type" value="Genomic_DNA"/>
</dbReference>
<name>A0A8S4C1F0_9ACAR</name>
<feature type="transmembrane region" description="Helical" evidence="8">
    <location>
        <begin position="39"/>
        <end position="56"/>
    </location>
</feature>
<dbReference type="GO" id="GO:0055085">
    <property type="term" value="P:transmembrane transport"/>
    <property type="evidence" value="ECO:0007669"/>
    <property type="project" value="InterPro"/>
</dbReference>
<evidence type="ECO:0000313" key="9">
    <source>
        <dbReference type="EMBL" id="CAG7591134.1"/>
    </source>
</evidence>
<dbReference type="PANTHER" id="PTHR36838">
    <property type="entry name" value="AUXIN EFFLUX CARRIER FAMILY PROTEIN"/>
    <property type="match status" value="1"/>
</dbReference>
<comment type="subcellular location">
    <subcellularLocation>
        <location evidence="1">Cell membrane</location>
        <topology evidence="1">Multi-pass membrane protein</topology>
    </subcellularLocation>
</comment>
<evidence type="ECO:0000313" key="10">
    <source>
        <dbReference type="Proteomes" id="UP000837675"/>
    </source>
</evidence>